<dbReference type="AlphaFoldDB" id="A0A077LWL7"/>
<dbReference type="NCBIfam" id="TIGR03793">
    <property type="entry name" value="leader_NHLP"/>
    <property type="match status" value="1"/>
</dbReference>
<keyword evidence="2" id="KW-1185">Reference proteome</keyword>
<comment type="caution">
    <text evidence="1">The sequence shown here is derived from an EMBL/GenBank/DDBJ whole genome shotgun (WGS) entry which is preliminary data.</text>
</comment>
<dbReference type="InterPro" id="IPR022513">
    <property type="entry name" value="TOMM_pelo"/>
</dbReference>
<dbReference type="GO" id="GO:0046914">
    <property type="term" value="F:transition metal ion binding"/>
    <property type="evidence" value="ECO:0007669"/>
    <property type="project" value="InterPro"/>
</dbReference>
<dbReference type="Gene3D" id="3.90.330.10">
    <property type="entry name" value="Nitrile hydratase alpha /Thiocyanate hydrolase gamma"/>
    <property type="match status" value="1"/>
</dbReference>
<evidence type="ECO:0000313" key="1">
    <source>
        <dbReference type="EMBL" id="CCH78323.1"/>
    </source>
</evidence>
<dbReference type="GO" id="GO:0003824">
    <property type="term" value="F:catalytic activity"/>
    <property type="evidence" value="ECO:0007669"/>
    <property type="project" value="InterPro"/>
</dbReference>
<dbReference type="Proteomes" id="UP000035721">
    <property type="component" value="Unassembled WGS sequence"/>
</dbReference>
<name>A0A077LWL7_9MICO</name>
<evidence type="ECO:0008006" key="3">
    <source>
        <dbReference type="Google" id="ProtNLM"/>
    </source>
</evidence>
<reference evidence="1 2" key="1">
    <citation type="journal article" date="2013" name="ISME J.">
        <title>A metabolic model for members of the genus Tetrasphaera involved in enhanced biological phosphorus removal.</title>
        <authorList>
            <person name="Kristiansen R."/>
            <person name="Nguyen H.T.T."/>
            <person name="Saunders A.M."/>
            <person name="Nielsen J.L."/>
            <person name="Wimmer R."/>
            <person name="Le V.Q."/>
            <person name="McIlroy S.J."/>
            <person name="Petrovski S."/>
            <person name="Seviour R.J."/>
            <person name="Calteau A."/>
            <person name="Nielsen K.L."/>
            <person name="Nielsen P.H."/>
        </authorList>
    </citation>
    <scope>NUCLEOTIDE SEQUENCE [LARGE SCALE GENOMIC DNA]</scope>
    <source>
        <strain evidence="1 2">T1-X7</strain>
    </source>
</reference>
<organism evidence="1 2">
    <name type="scientific">Nostocoides japonicum T1-X7</name>
    <dbReference type="NCBI Taxonomy" id="1194083"/>
    <lineage>
        <taxon>Bacteria</taxon>
        <taxon>Bacillati</taxon>
        <taxon>Actinomycetota</taxon>
        <taxon>Actinomycetes</taxon>
        <taxon>Micrococcales</taxon>
        <taxon>Intrasporangiaceae</taxon>
        <taxon>Nostocoides</taxon>
    </lineage>
</organism>
<protein>
    <recommendedName>
        <fullName evidence="3">Nitrile hydratase alpha /Thiocyanate hydrolase gamma domain-containing protein</fullName>
    </recommendedName>
</protein>
<accession>A0A077LWL7</accession>
<dbReference type="SUPFAM" id="SSF56209">
    <property type="entry name" value="Nitrile hydratase alpha chain"/>
    <property type="match status" value="1"/>
</dbReference>
<dbReference type="STRING" id="1194083.BN12_2730008"/>
<dbReference type="RefSeq" id="WP_048555280.1">
    <property type="nucleotide sequence ID" value="NZ_HF570958.1"/>
</dbReference>
<dbReference type="EMBL" id="CAJB01000194">
    <property type="protein sequence ID" value="CCH78323.1"/>
    <property type="molecule type" value="Genomic_DNA"/>
</dbReference>
<proteinExistence type="predicted"/>
<sequence>MEARSRHEFEEKLVTRAWQDADFRQRLVSDPSGTVRSEVGFGLPADADIRVIEEPEGSMILVLPAAPRARELSERELDAAAGGSGGWFHTAWGDTCSLVPIYCC</sequence>
<dbReference type="InterPro" id="IPR036648">
    <property type="entry name" value="CN_Hdrase_a/SCN_Hdrase_g_sf"/>
</dbReference>
<evidence type="ECO:0000313" key="2">
    <source>
        <dbReference type="Proteomes" id="UP000035721"/>
    </source>
</evidence>
<gene>
    <name evidence="1" type="ORF">BN12_2730008</name>
</gene>